<dbReference type="OrthoDB" id="416987at2759"/>
<dbReference type="EMBL" id="LSMT01001219">
    <property type="protein sequence ID" value="PFX12713.1"/>
    <property type="molecule type" value="Genomic_DNA"/>
</dbReference>
<dbReference type="AlphaFoldDB" id="A0A2B4R7B8"/>
<reference evidence="3" key="1">
    <citation type="journal article" date="2017" name="bioRxiv">
        <title>Comparative analysis of the genomes of Stylophora pistillata and Acropora digitifera provides evidence for extensive differences between species of corals.</title>
        <authorList>
            <person name="Voolstra C.R."/>
            <person name="Li Y."/>
            <person name="Liew Y.J."/>
            <person name="Baumgarten S."/>
            <person name="Zoccola D."/>
            <person name="Flot J.-F."/>
            <person name="Tambutte S."/>
            <person name="Allemand D."/>
            <person name="Aranda M."/>
        </authorList>
    </citation>
    <scope>NUCLEOTIDE SEQUENCE [LARGE SCALE GENOMIC DNA]</scope>
</reference>
<gene>
    <name evidence="2" type="ORF">AWC38_SpisGene23283</name>
</gene>
<accession>A0A2B4R7B8</accession>
<evidence type="ECO:0000313" key="3">
    <source>
        <dbReference type="Proteomes" id="UP000225706"/>
    </source>
</evidence>
<proteinExistence type="predicted"/>
<sequence>MDDCDTKARLPVHVIISVNDFAKIRTSDPLRVGRRGDPVAERTRFGWTIMSSGTDLGNVHLAVNSTVDHNRLCTLDVLGLEDKLSNHQSDVQEEFKEQLVRSPDGRYETGLPWKGNCPELPNNCAGSVCRVNTLLWKLKRTDMLDQCDDIIREQLEEGVVEKAPAKYQEPIDNIKLHAFGDASIHSVCAAVYAVVTQASGVTQGLIVAKSHLPKKSLTIPRLELVSGHMAVNLSTNVRVALEGFSMTEDIQCWLDSTVALHWLNDDGEYRQFVANRVKKTQSHPNTQWRNVPTPENPADLGSRGGSENEAQLWWKSPPRLSD</sequence>
<protein>
    <submittedName>
        <fullName evidence="2">Uncharacterized protein</fullName>
    </submittedName>
</protein>
<dbReference type="PANTHER" id="PTHR47331:SF6">
    <property type="entry name" value="DOUBLECORTIN DOMAIN-CONTAINING PROTEIN"/>
    <property type="match status" value="1"/>
</dbReference>
<feature type="region of interest" description="Disordered" evidence="1">
    <location>
        <begin position="280"/>
        <end position="322"/>
    </location>
</feature>
<dbReference type="Pfam" id="PF05380">
    <property type="entry name" value="Peptidase_A17"/>
    <property type="match status" value="1"/>
</dbReference>
<dbReference type="InterPro" id="IPR008042">
    <property type="entry name" value="Retrotrans_Pao"/>
</dbReference>
<dbReference type="PANTHER" id="PTHR47331">
    <property type="entry name" value="PHD-TYPE DOMAIN-CONTAINING PROTEIN"/>
    <property type="match status" value="1"/>
</dbReference>
<keyword evidence="3" id="KW-1185">Reference proteome</keyword>
<comment type="caution">
    <text evidence="2">The sequence shown here is derived from an EMBL/GenBank/DDBJ whole genome shotgun (WGS) entry which is preliminary data.</text>
</comment>
<name>A0A2B4R7B8_STYPI</name>
<dbReference type="Proteomes" id="UP000225706">
    <property type="component" value="Unassembled WGS sequence"/>
</dbReference>
<evidence type="ECO:0000313" key="2">
    <source>
        <dbReference type="EMBL" id="PFX12713.1"/>
    </source>
</evidence>
<evidence type="ECO:0000256" key="1">
    <source>
        <dbReference type="SAM" id="MobiDB-lite"/>
    </source>
</evidence>
<organism evidence="2 3">
    <name type="scientific">Stylophora pistillata</name>
    <name type="common">Smooth cauliflower coral</name>
    <dbReference type="NCBI Taxonomy" id="50429"/>
    <lineage>
        <taxon>Eukaryota</taxon>
        <taxon>Metazoa</taxon>
        <taxon>Cnidaria</taxon>
        <taxon>Anthozoa</taxon>
        <taxon>Hexacorallia</taxon>
        <taxon>Scleractinia</taxon>
        <taxon>Astrocoeniina</taxon>
        <taxon>Pocilloporidae</taxon>
        <taxon>Stylophora</taxon>
    </lineage>
</organism>
<dbReference type="STRING" id="50429.A0A2B4R7B8"/>